<dbReference type="InterPro" id="IPR023631">
    <property type="entry name" value="Amidase_dom"/>
</dbReference>
<evidence type="ECO:0000313" key="3">
    <source>
        <dbReference type="Proteomes" id="UP001597145"/>
    </source>
</evidence>
<dbReference type="Pfam" id="PF01425">
    <property type="entry name" value="Amidase"/>
    <property type="match status" value="1"/>
</dbReference>
<dbReference type="InterPro" id="IPR000120">
    <property type="entry name" value="Amidase"/>
</dbReference>
<keyword evidence="3" id="KW-1185">Reference proteome</keyword>
<evidence type="ECO:0000259" key="1">
    <source>
        <dbReference type="Pfam" id="PF01425"/>
    </source>
</evidence>
<dbReference type="SUPFAM" id="SSF75304">
    <property type="entry name" value="Amidase signature (AS) enzymes"/>
    <property type="match status" value="1"/>
</dbReference>
<comment type="caution">
    <text evidence="2">The sequence shown here is derived from an EMBL/GenBank/DDBJ whole genome shotgun (WGS) entry which is preliminary data.</text>
</comment>
<evidence type="ECO:0000313" key="2">
    <source>
        <dbReference type="EMBL" id="MFD1534538.1"/>
    </source>
</evidence>
<dbReference type="PANTHER" id="PTHR11895:SF151">
    <property type="entry name" value="GLUTAMYL-TRNA(GLN) AMIDOTRANSFERASE SUBUNIT A"/>
    <property type="match status" value="1"/>
</dbReference>
<dbReference type="Proteomes" id="UP001597145">
    <property type="component" value="Unassembled WGS sequence"/>
</dbReference>
<sequence length="406" mass="41701">MAPTVAERLECVSETDRRARAFACVGTSPGPADERPDALTLGVKDLFDVAGLPTGLGTAALPPRQAVCTAAAVTALQQWRAVVVGKTVTSEFAYFGASTTRNPWHDGYSPGGSSIGSAAAVGAGQVALAIGTQTNGSVIRPAAYCGVVGVKPTFGTIPTDGLWLFAPSFDTAGAFARTVELAGTAADVMAGGRLGFAGDPAPLDPAGLRIAVVRTQDWPLTSAEMRSAVDDTADLLAGAGADVHELTTPLCGEEGLALHRTISEFEGAAGIAKLGICRPDLLGEKVRDLLDHAGTVTTEAYQRALARRAELLPALDAALGGVDAVLTAPATGAAPPAGDNGDPRFCTRWSLAGTPAVCLPVRLGEHGLPLGVQLVARRGTDARLLRLARSLEELLEFAPHYARIEA</sequence>
<reference evidence="3" key="1">
    <citation type="journal article" date="2019" name="Int. J. Syst. Evol. Microbiol.">
        <title>The Global Catalogue of Microorganisms (GCM) 10K type strain sequencing project: providing services to taxonomists for standard genome sequencing and annotation.</title>
        <authorList>
            <consortium name="The Broad Institute Genomics Platform"/>
            <consortium name="The Broad Institute Genome Sequencing Center for Infectious Disease"/>
            <person name="Wu L."/>
            <person name="Ma J."/>
        </authorList>
    </citation>
    <scope>NUCLEOTIDE SEQUENCE [LARGE SCALE GENOMIC DNA]</scope>
    <source>
        <strain evidence="3">JCM 12165</strain>
    </source>
</reference>
<dbReference type="PANTHER" id="PTHR11895">
    <property type="entry name" value="TRANSAMIDASE"/>
    <property type="match status" value="1"/>
</dbReference>
<organism evidence="2 3">
    <name type="scientific">Pseudonocardia aurantiaca</name>
    <dbReference type="NCBI Taxonomy" id="75290"/>
    <lineage>
        <taxon>Bacteria</taxon>
        <taxon>Bacillati</taxon>
        <taxon>Actinomycetota</taxon>
        <taxon>Actinomycetes</taxon>
        <taxon>Pseudonocardiales</taxon>
        <taxon>Pseudonocardiaceae</taxon>
        <taxon>Pseudonocardia</taxon>
    </lineage>
</organism>
<name>A0ABW4FWM3_9PSEU</name>
<feature type="domain" description="Amidase" evidence="1">
    <location>
        <begin position="41"/>
        <end position="385"/>
    </location>
</feature>
<dbReference type="RefSeq" id="WP_343988620.1">
    <property type="nucleotide sequence ID" value="NZ_BAAAJG010000030.1"/>
</dbReference>
<dbReference type="InterPro" id="IPR036928">
    <property type="entry name" value="AS_sf"/>
</dbReference>
<proteinExistence type="predicted"/>
<dbReference type="Gene3D" id="3.90.1300.10">
    <property type="entry name" value="Amidase signature (AS) domain"/>
    <property type="match status" value="1"/>
</dbReference>
<gene>
    <name evidence="2" type="ORF">ACFSCY_34475</name>
</gene>
<dbReference type="EMBL" id="JBHUCP010000036">
    <property type="protein sequence ID" value="MFD1534538.1"/>
    <property type="molecule type" value="Genomic_DNA"/>
</dbReference>
<accession>A0ABW4FWM3</accession>
<protein>
    <submittedName>
        <fullName evidence="2">Amidase</fullName>
    </submittedName>
</protein>